<gene>
    <name evidence="2" type="ORF">BDU57DRAFT_518285</name>
</gene>
<accession>A0A6A5QIS4</accession>
<evidence type="ECO:0000313" key="2">
    <source>
        <dbReference type="EMBL" id="KAF1915353.1"/>
    </source>
</evidence>
<dbReference type="SUPFAM" id="SSF56112">
    <property type="entry name" value="Protein kinase-like (PK-like)"/>
    <property type="match status" value="1"/>
</dbReference>
<dbReference type="InterPro" id="IPR011009">
    <property type="entry name" value="Kinase-like_dom_sf"/>
</dbReference>
<feature type="compositionally biased region" description="Polar residues" evidence="1">
    <location>
        <begin position="754"/>
        <end position="765"/>
    </location>
</feature>
<evidence type="ECO:0008006" key="4">
    <source>
        <dbReference type="Google" id="ProtNLM"/>
    </source>
</evidence>
<protein>
    <recommendedName>
        <fullName evidence="4">Protein kinase domain-containing protein</fullName>
    </recommendedName>
</protein>
<feature type="region of interest" description="Disordered" evidence="1">
    <location>
        <begin position="713"/>
        <end position="1021"/>
    </location>
</feature>
<reference evidence="2" key="1">
    <citation type="journal article" date="2020" name="Stud. Mycol.">
        <title>101 Dothideomycetes genomes: a test case for predicting lifestyles and emergence of pathogens.</title>
        <authorList>
            <person name="Haridas S."/>
            <person name="Albert R."/>
            <person name="Binder M."/>
            <person name="Bloem J."/>
            <person name="Labutti K."/>
            <person name="Salamov A."/>
            <person name="Andreopoulos B."/>
            <person name="Baker S."/>
            <person name="Barry K."/>
            <person name="Bills G."/>
            <person name="Bluhm B."/>
            <person name="Cannon C."/>
            <person name="Castanera R."/>
            <person name="Culley D."/>
            <person name="Daum C."/>
            <person name="Ezra D."/>
            <person name="Gonzalez J."/>
            <person name="Henrissat B."/>
            <person name="Kuo A."/>
            <person name="Liang C."/>
            <person name="Lipzen A."/>
            <person name="Lutzoni F."/>
            <person name="Magnuson J."/>
            <person name="Mondo S."/>
            <person name="Nolan M."/>
            <person name="Ohm R."/>
            <person name="Pangilinan J."/>
            <person name="Park H.-J."/>
            <person name="Ramirez L."/>
            <person name="Alfaro M."/>
            <person name="Sun H."/>
            <person name="Tritt A."/>
            <person name="Yoshinaga Y."/>
            <person name="Zwiers L.-H."/>
            <person name="Turgeon B."/>
            <person name="Goodwin S."/>
            <person name="Spatafora J."/>
            <person name="Crous P."/>
            <person name="Grigoriev I."/>
        </authorList>
    </citation>
    <scope>NUCLEOTIDE SEQUENCE</scope>
    <source>
        <strain evidence="2">HMLAC05119</strain>
    </source>
</reference>
<evidence type="ECO:0000313" key="3">
    <source>
        <dbReference type="Proteomes" id="UP000800096"/>
    </source>
</evidence>
<feature type="compositionally biased region" description="Polar residues" evidence="1">
    <location>
        <begin position="883"/>
        <end position="892"/>
    </location>
</feature>
<name>A0A6A5QIS4_AMPQU</name>
<proteinExistence type="predicted"/>
<sequence length="1021" mass="112814">MSYAGLREDIKKSHPGIRFSIATKLVRRLFSALAWMHFNGIIHGRVCSENVLLRLTDEKIAHVLLVDYTTARSVPVELPEPMSDMIADGHSAMQLIEDCCDIWAFRNGPTLAAMGEDLMQKHARDALHKYQVVQRVHTAFYSTDCNSHESEKGIKLDRLLTQLASEWHSARDKQAQNRAEREVANMSKSKIEAKAQEWESANGPQVGVYKQYMVLSLGHSYLDSLADPFHFGRWDIKPSEICAKIREFGGELEEPWQTFDVCLTTPLVHGAGGFCAEDIMNWLASCCEVFPEWRKVLDLECQSHLRPNGVGVIPANALHNLRVALQAHGELPPSMSVMFNHIPHEMATPQQVEESFQVWYHIPSRMFNLTQLQRLATPARLAATISEGQIRCNNFVEVRGDPKVQGHYAPLALLEAFVEQLGLRMAQTPNFLSTIPSFDPSDFSQVPSGRIVLARPGLIGYGSMLRSGDQASFLFSRTNSKFIMPSAFIPTYFGDMKVLPKLPKNRNYNRPDHWSKFRTSEEHEASANLEKRRKLVALGSKASKLRHGRAHAPALSDIMEVDDSTLVQKLKERERVRSEARPPATRNADEISSRTATVDPKRARPEDEEAGSAPKICLPDISLSFIQRMEERNQAPSSGRPMPGNPTVAQNIGESSFSNTSFMKQNFHDPNQSFTVVDDDEGLQEDWAEVDRMLDEMPAEDEEPEVQGLTGYIFHDVPDDDEPATNPPSFTDKGKSKATAEAQAFFDAQAQNQRGGSSFSKSFRQSPKKTQDSPATPFMKKHRRNMSGLSNVTHSSDIMPATQPSSPTPQASPHTTPGQTEGMVRGFLTQASTRPGSAARPIPCGNPATRPPKFPAQIMNPNTSFGTSMPDTDPGMSFGDNMPPTQANSPQGAPQIGIDFPNVNMSFRSDMPPTEAGSPTAPANSVPKTRDYVNMERSFGSDMPRTEAGSPAGAPNLGHAFTTGTSFGSNMPPTQPNSPVNPVQNARPSHMSATQPHTPFDSNMPPTQPSVRRPNNASNSR</sequence>
<feature type="compositionally biased region" description="Polar residues" evidence="1">
    <location>
        <begin position="787"/>
        <end position="796"/>
    </location>
</feature>
<feature type="compositionally biased region" description="Low complexity" evidence="1">
    <location>
        <begin position="800"/>
        <end position="817"/>
    </location>
</feature>
<evidence type="ECO:0000256" key="1">
    <source>
        <dbReference type="SAM" id="MobiDB-lite"/>
    </source>
</evidence>
<feature type="compositionally biased region" description="Polar residues" evidence="1">
    <location>
        <begin position="859"/>
        <end position="870"/>
    </location>
</feature>
<dbReference type="EMBL" id="ML979136">
    <property type="protein sequence ID" value="KAF1915353.1"/>
    <property type="molecule type" value="Genomic_DNA"/>
</dbReference>
<feature type="compositionally biased region" description="Polar residues" evidence="1">
    <location>
        <begin position="962"/>
        <end position="1021"/>
    </location>
</feature>
<keyword evidence="3" id="KW-1185">Reference proteome</keyword>
<dbReference type="OrthoDB" id="3793287at2759"/>
<feature type="compositionally biased region" description="Low complexity" evidence="1">
    <location>
        <begin position="739"/>
        <end position="753"/>
    </location>
</feature>
<organism evidence="2 3">
    <name type="scientific">Ampelomyces quisqualis</name>
    <name type="common">Powdery mildew agent</name>
    <dbReference type="NCBI Taxonomy" id="50730"/>
    <lineage>
        <taxon>Eukaryota</taxon>
        <taxon>Fungi</taxon>
        <taxon>Dikarya</taxon>
        <taxon>Ascomycota</taxon>
        <taxon>Pezizomycotina</taxon>
        <taxon>Dothideomycetes</taxon>
        <taxon>Pleosporomycetidae</taxon>
        <taxon>Pleosporales</taxon>
        <taxon>Pleosporineae</taxon>
        <taxon>Phaeosphaeriaceae</taxon>
        <taxon>Ampelomyces</taxon>
    </lineage>
</organism>
<dbReference type="AlphaFoldDB" id="A0A6A5QIS4"/>
<feature type="region of interest" description="Disordered" evidence="1">
    <location>
        <begin position="573"/>
        <end position="613"/>
    </location>
</feature>
<dbReference type="Proteomes" id="UP000800096">
    <property type="component" value="Unassembled WGS sequence"/>
</dbReference>
<dbReference type="Gene3D" id="1.10.510.10">
    <property type="entry name" value="Transferase(Phosphotransferase) domain 1"/>
    <property type="match status" value="1"/>
</dbReference>